<organism evidence="5 6">
    <name type="scientific">Catenovulum agarivorans DS-2</name>
    <dbReference type="NCBI Taxonomy" id="1328313"/>
    <lineage>
        <taxon>Bacteria</taxon>
        <taxon>Pseudomonadati</taxon>
        <taxon>Pseudomonadota</taxon>
        <taxon>Gammaproteobacteria</taxon>
        <taxon>Alteromonadales</taxon>
        <taxon>Alteromonadaceae</taxon>
        <taxon>Catenovulum</taxon>
    </lineage>
</organism>
<keyword evidence="6" id="KW-1185">Reference proteome</keyword>
<feature type="modified residue" description="4-aspartylphosphate" evidence="2">
    <location>
        <position position="80"/>
    </location>
</feature>
<dbReference type="InterPro" id="IPR052020">
    <property type="entry name" value="Cyclic_di-GMP/3'3'-cGAMP_PDE"/>
</dbReference>
<dbReference type="Proteomes" id="UP000019276">
    <property type="component" value="Unassembled WGS sequence"/>
</dbReference>
<keyword evidence="1" id="KW-0378">Hydrolase</keyword>
<dbReference type="FunFam" id="1.10.3210.10:FF:000018">
    <property type="entry name" value="Two-component system response regulator"/>
    <property type="match status" value="1"/>
</dbReference>
<accession>W7QT70</accession>
<dbReference type="PATRIC" id="fig|1328313.3.peg.188"/>
<dbReference type="SMART" id="SM00448">
    <property type="entry name" value="REC"/>
    <property type="match status" value="1"/>
</dbReference>
<dbReference type="Gene3D" id="3.40.50.2300">
    <property type="match status" value="1"/>
</dbReference>
<dbReference type="GO" id="GO:0000160">
    <property type="term" value="P:phosphorelay signal transduction system"/>
    <property type="evidence" value="ECO:0007669"/>
    <property type="project" value="InterPro"/>
</dbReference>
<sequence length="513" mass="58240">MNDDFLFTDDDTTTEEETSYQKTWKVLIVDDEPEVHAVTKLALSDFTFQHHSLEFISAYSGAEAKELIVEHPDTAIILLDVVMETDDAGLRVAEFIRQEANNQFVRIILRTGQPGQAPERHVIVNYDINDYKSKTELTAQKLFTVIMASLRSYRDIMSIEKNRMGLETIIKASANLFSNHSMDTFINGILRQLTSIINCTNEAMYVTSLVADDHLVDGELVVVTGQGEFADLEGKKVFEVIQPNMKDAFEDAINDKDIVYGDDFIVAYCESHSNHRALLYIANISEELSATDKHLIELFTKNVQIAYDNVILTQDIEDTQREIVMRLSESVECRSEETGNHVKRVAAYCRLFAEHLGLPEEETDNLVLASPLHDVGKIGIPDRILNKQGPLTPDEMTIMRKHSSMGYHILAGSERPIIKAGALIARDHHERWDGTGYPEGKKGKEIHLYGRIVSIADVYDALRSKRCYKEAWSPEQTMAEIKSQSGKHFDPELVDIFIDKYQLFEEVLQQYPD</sequence>
<dbReference type="CDD" id="cd00077">
    <property type="entry name" value="HDc"/>
    <property type="match status" value="1"/>
</dbReference>
<evidence type="ECO:0000313" key="6">
    <source>
        <dbReference type="Proteomes" id="UP000019276"/>
    </source>
</evidence>
<dbReference type="AlphaFoldDB" id="W7QT70"/>
<dbReference type="InterPro" id="IPR021800">
    <property type="entry name" value="DUF3369"/>
</dbReference>
<comment type="caution">
    <text evidence="5">The sequence shown here is derived from an EMBL/GenBank/DDBJ whole genome shotgun (WGS) entry which is preliminary data.</text>
</comment>
<reference evidence="5 6" key="1">
    <citation type="journal article" date="2014" name="Genome Announc.">
        <title>Draft Genome Sequence of the Agar-Degrading Bacterium Catenovulum sp. Strain DS-2, Isolated from Intestines of Haliotis diversicolor.</title>
        <authorList>
            <person name="Shan D."/>
            <person name="Li X."/>
            <person name="Gu Z."/>
            <person name="Wei G."/>
            <person name="Gao Z."/>
            <person name="Shao Z."/>
        </authorList>
    </citation>
    <scope>NUCLEOTIDE SEQUENCE [LARGE SCALE GENOMIC DNA]</scope>
    <source>
        <strain evidence="5 6">DS-2</strain>
    </source>
</reference>
<name>W7QT70_9ALTE</name>
<dbReference type="OrthoDB" id="9787688at2"/>
<dbReference type="SUPFAM" id="SSF109604">
    <property type="entry name" value="HD-domain/PDEase-like"/>
    <property type="match status" value="1"/>
</dbReference>
<evidence type="ECO:0000256" key="2">
    <source>
        <dbReference type="PROSITE-ProRule" id="PRU00169"/>
    </source>
</evidence>
<dbReference type="eggNOG" id="COG3437">
    <property type="taxonomic scope" value="Bacteria"/>
</dbReference>
<dbReference type="STRING" id="1328313.DS2_00885"/>
<dbReference type="InterPro" id="IPR003607">
    <property type="entry name" value="HD/PDEase_dom"/>
</dbReference>
<dbReference type="InterPro" id="IPR037522">
    <property type="entry name" value="HD_GYP_dom"/>
</dbReference>
<dbReference type="SUPFAM" id="SSF52172">
    <property type="entry name" value="CheY-like"/>
    <property type="match status" value="1"/>
</dbReference>
<protein>
    <submittedName>
        <fullName evidence="5">Response regulator</fullName>
    </submittedName>
</protein>
<keyword evidence="2" id="KW-0597">Phosphoprotein</keyword>
<dbReference type="Pfam" id="PF00072">
    <property type="entry name" value="Response_reg"/>
    <property type="match status" value="1"/>
</dbReference>
<evidence type="ECO:0000259" key="4">
    <source>
        <dbReference type="PROSITE" id="PS51832"/>
    </source>
</evidence>
<dbReference type="RefSeq" id="WP_035012689.1">
    <property type="nucleotide sequence ID" value="NZ_ARZY01000001.1"/>
</dbReference>
<dbReference type="Gene3D" id="1.10.3210.10">
    <property type="entry name" value="Hypothetical protein af1432"/>
    <property type="match status" value="1"/>
</dbReference>
<dbReference type="PROSITE" id="PS50110">
    <property type="entry name" value="RESPONSE_REGULATORY"/>
    <property type="match status" value="1"/>
</dbReference>
<dbReference type="Pfam" id="PF13487">
    <property type="entry name" value="HD_5"/>
    <property type="match status" value="1"/>
</dbReference>
<dbReference type="GO" id="GO:0004112">
    <property type="term" value="F:cyclic-nucleotide phosphodiesterase activity"/>
    <property type="evidence" value="ECO:0007669"/>
    <property type="project" value="UniProtKB-ARBA"/>
</dbReference>
<feature type="domain" description="Response regulatory" evidence="3">
    <location>
        <begin position="25"/>
        <end position="149"/>
    </location>
</feature>
<dbReference type="PANTHER" id="PTHR45228">
    <property type="entry name" value="CYCLIC DI-GMP PHOSPHODIESTERASE TM_0186-RELATED"/>
    <property type="match status" value="1"/>
</dbReference>
<evidence type="ECO:0000256" key="1">
    <source>
        <dbReference type="ARBA" id="ARBA00022801"/>
    </source>
</evidence>
<dbReference type="EMBL" id="ARZY01000001">
    <property type="protein sequence ID" value="EWH12232.1"/>
    <property type="molecule type" value="Genomic_DNA"/>
</dbReference>
<proteinExistence type="predicted"/>
<evidence type="ECO:0000259" key="3">
    <source>
        <dbReference type="PROSITE" id="PS50110"/>
    </source>
</evidence>
<feature type="domain" description="HD-GYP" evidence="4">
    <location>
        <begin position="316"/>
        <end position="513"/>
    </location>
</feature>
<dbReference type="InterPro" id="IPR001789">
    <property type="entry name" value="Sig_transdc_resp-reg_receiver"/>
</dbReference>
<dbReference type="PANTHER" id="PTHR45228:SF9">
    <property type="entry name" value="3'3'-CGAMP-SPECIFIC PHOSPHODIESTERASE 2"/>
    <property type="match status" value="1"/>
</dbReference>
<evidence type="ECO:0000313" key="5">
    <source>
        <dbReference type="EMBL" id="EWH12232.1"/>
    </source>
</evidence>
<dbReference type="PROSITE" id="PS51832">
    <property type="entry name" value="HD_GYP"/>
    <property type="match status" value="1"/>
</dbReference>
<dbReference type="GO" id="GO:0009214">
    <property type="term" value="P:cyclic nucleotide catabolic process"/>
    <property type="evidence" value="ECO:0007669"/>
    <property type="project" value="UniProtKB-ARBA"/>
</dbReference>
<dbReference type="Pfam" id="PF11849">
    <property type="entry name" value="DUF3369"/>
    <property type="match status" value="1"/>
</dbReference>
<gene>
    <name evidence="5" type="ORF">DS2_00885</name>
</gene>
<dbReference type="SMART" id="SM00471">
    <property type="entry name" value="HDc"/>
    <property type="match status" value="1"/>
</dbReference>
<dbReference type="InterPro" id="IPR011006">
    <property type="entry name" value="CheY-like_superfamily"/>
</dbReference>